<dbReference type="Pfam" id="PF00291">
    <property type="entry name" value="PALP"/>
    <property type="match status" value="1"/>
</dbReference>
<comment type="function">
    <text evidence="7">Catalyzes the anaerobic formation of alpha-ketobutyrate and ammonia from threonine in a two-step reaction. The first step involved a dehydration of threonine and a production of enamine intermediates (aminocrotonate), which tautomerizes to its imine form (iminobutyrate). Both intermediates are unstable and short-lived. The second step is the nonenzymatic hydrolysis of the enamine/imine intermediates to form 2-ketobutyrate and free ammonia. In the low water environment of the cell, the second step is accelerated by RidA.</text>
</comment>
<dbReference type="GO" id="GO:0003941">
    <property type="term" value="F:L-serine ammonia-lyase activity"/>
    <property type="evidence" value="ECO:0007669"/>
    <property type="project" value="TreeGrafter"/>
</dbReference>
<dbReference type="InterPro" id="IPR050147">
    <property type="entry name" value="Ser/Thr_Dehydratase"/>
</dbReference>
<evidence type="ECO:0000256" key="6">
    <source>
        <dbReference type="ARBA" id="ARBA00023239"/>
    </source>
</evidence>
<evidence type="ECO:0000259" key="9">
    <source>
        <dbReference type="PROSITE" id="PS51671"/>
    </source>
</evidence>
<dbReference type="EC" id="4.3.1.19" evidence="4"/>
<organism evidence="10 11">
    <name type="scientific">Nocardia cerradoensis</name>
    <dbReference type="NCBI Taxonomy" id="85688"/>
    <lineage>
        <taxon>Bacteria</taxon>
        <taxon>Bacillati</taxon>
        <taxon>Actinomycetota</taxon>
        <taxon>Actinomycetes</taxon>
        <taxon>Mycobacteriales</taxon>
        <taxon>Nocardiaceae</taxon>
        <taxon>Nocardia</taxon>
    </lineage>
</organism>
<dbReference type="Gene3D" id="3.40.50.1100">
    <property type="match status" value="2"/>
</dbReference>
<comment type="catalytic activity">
    <reaction evidence="1">
        <text>L-threonine = 2-oxobutanoate + NH4(+)</text>
        <dbReference type="Rhea" id="RHEA:22108"/>
        <dbReference type="ChEBI" id="CHEBI:16763"/>
        <dbReference type="ChEBI" id="CHEBI:28938"/>
        <dbReference type="ChEBI" id="CHEBI:57926"/>
        <dbReference type="EC" id="4.3.1.19"/>
    </reaction>
</comment>
<dbReference type="InterPro" id="IPR002912">
    <property type="entry name" value="ACT_dom"/>
</dbReference>
<gene>
    <name evidence="10" type="primary">tdcB</name>
    <name evidence="10" type="ORF">B7C42_03874</name>
</gene>
<evidence type="ECO:0000256" key="4">
    <source>
        <dbReference type="ARBA" id="ARBA00012096"/>
    </source>
</evidence>
<dbReference type="AlphaFoldDB" id="A0A231H5N0"/>
<feature type="domain" description="ACT" evidence="9">
    <location>
        <begin position="368"/>
        <end position="443"/>
    </location>
</feature>
<evidence type="ECO:0000256" key="8">
    <source>
        <dbReference type="ARBA" id="ARBA00031427"/>
    </source>
</evidence>
<evidence type="ECO:0000256" key="2">
    <source>
        <dbReference type="ARBA" id="ARBA00001933"/>
    </source>
</evidence>
<dbReference type="Proteomes" id="UP000215506">
    <property type="component" value="Unassembled WGS sequence"/>
</dbReference>
<sequence>MWVQLPRLVPILRSGSHLPPARPALPGFAATVWQHGRMELIGFDRISAAQKMLAPVIRRTPVIASRVLSERTGADVRLKCENLQRTGSFKPRGAYFRIANLAPAERTHGVVAASAGNHAQGVAWAATTLGIVSTVFMPVGAPLPKLVATRAYGATVHQVGETVDEALLAAQEFAERSGATLIHPFDHPDIVAGQASVGSELLEQFPDVGTVLVPTGGGGLLAGIAAALHPVAPQVRVIGVQAALAAAWPDSLRSGEPVALQRMSTIADGIAVGRPGEVPFAHVIAHQPTIVTVGEDALSAAVLLCLERAKLVVEPAGAAAVAALLSLPADELRLRGPVCAIISGGNVDPILLTRIIGHGLSTGGRYLAVRITISDRPGSLSRLLDAVAGTGANVLDVVHARTPAGLAIDEVEVQLTLETRGPAHRDDVLDALDRAEYAVRVQD</sequence>
<evidence type="ECO:0000313" key="11">
    <source>
        <dbReference type="Proteomes" id="UP000215506"/>
    </source>
</evidence>
<dbReference type="NCBIfam" id="TIGR01127">
    <property type="entry name" value="ilvA_1Cterm"/>
    <property type="match status" value="1"/>
</dbReference>
<dbReference type="GO" id="GO:0006567">
    <property type="term" value="P:L-threonine catabolic process"/>
    <property type="evidence" value="ECO:0007669"/>
    <property type="project" value="InterPro"/>
</dbReference>
<dbReference type="InterPro" id="IPR044561">
    <property type="entry name" value="ACT_ThrD-II-like"/>
</dbReference>
<comment type="caution">
    <text evidence="10">The sequence shown here is derived from an EMBL/GenBank/DDBJ whole genome shotgun (WGS) entry which is preliminary data.</text>
</comment>
<dbReference type="InterPro" id="IPR045865">
    <property type="entry name" value="ACT-like_dom_sf"/>
</dbReference>
<accession>A0A231H5N0</accession>
<evidence type="ECO:0000256" key="7">
    <source>
        <dbReference type="ARBA" id="ARBA00025527"/>
    </source>
</evidence>
<dbReference type="PANTHER" id="PTHR48078:SF6">
    <property type="entry name" value="L-THREONINE DEHYDRATASE CATABOLIC TDCB"/>
    <property type="match status" value="1"/>
</dbReference>
<keyword evidence="11" id="KW-1185">Reference proteome</keyword>
<evidence type="ECO:0000313" key="10">
    <source>
        <dbReference type="EMBL" id="OXR44313.1"/>
    </source>
</evidence>
<evidence type="ECO:0000256" key="3">
    <source>
        <dbReference type="ARBA" id="ARBA00010869"/>
    </source>
</evidence>
<dbReference type="PROSITE" id="PS51671">
    <property type="entry name" value="ACT"/>
    <property type="match status" value="1"/>
</dbReference>
<dbReference type="CDD" id="cd01562">
    <property type="entry name" value="Thr-dehyd"/>
    <property type="match status" value="1"/>
</dbReference>
<dbReference type="GO" id="GO:0006565">
    <property type="term" value="P:L-serine catabolic process"/>
    <property type="evidence" value="ECO:0007669"/>
    <property type="project" value="TreeGrafter"/>
</dbReference>
<dbReference type="GO" id="GO:0009097">
    <property type="term" value="P:isoleucine biosynthetic process"/>
    <property type="evidence" value="ECO:0007669"/>
    <property type="project" value="TreeGrafter"/>
</dbReference>
<comment type="similarity">
    <text evidence="3">Belongs to the serine/threonine dehydratase family.</text>
</comment>
<dbReference type="PANTHER" id="PTHR48078">
    <property type="entry name" value="THREONINE DEHYDRATASE, MITOCHONDRIAL-RELATED"/>
    <property type="match status" value="1"/>
</dbReference>
<protein>
    <recommendedName>
        <fullName evidence="4">threonine ammonia-lyase</fullName>
        <ecNumber evidence="4">4.3.1.19</ecNumber>
    </recommendedName>
    <alternativeName>
        <fullName evidence="8">Threonine deaminase</fullName>
    </alternativeName>
</protein>
<dbReference type="EMBL" id="NGAF01000007">
    <property type="protein sequence ID" value="OXR44313.1"/>
    <property type="molecule type" value="Genomic_DNA"/>
</dbReference>
<dbReference type="GO" id="GO:0004794">
    <property type="term" value="F:threonine deaminase activity"/>
    <property type="evidence" value="ECO:0007669"/>
    <property type="project" value="UniProtKB-EC"/>
</dbReference>
<dbReference type="InterPro" id="IPR001926">
    <property type="entry name" value="TrpB-like_PALP"/>
</dbReference>
<dbReference type="SUPFAM" id="SSF53686">
    <property type="entry name" value="Tryptophan synthase beta subunit-like PLP-dependent enzymes"/>
    <property type="match status" value="1"/>
</dbReference>
<dbReference type="SUPFAM" id="SSF55021">
    <property type="entry name" value="ACT-like"/>
    <property type="match status" value="1"/>
</dbReference>
<keyword evidence="5" id="KW-0663">Pyridoxal phosphate</keyword>
<proteinExistence type="inferred from homology"/>
<dbReference type="FunFam" id="3.40.50.1100:FF:000005">
    <property type="entry name" value="Threonine dehydratase catabolic"/>
    <property type="match status" value="1"/>
</dbReference>
<evidence type="ECO:0000256" key="1">
    <source>
        <dbReference type="ARBA" id="ARBA00001274"/>
    </source>
</evidence>
<dbReference type="InterPro" id="IPR005789">
    <property type="entry name" value="Thr_deHydtase_catblc"/>
</dbReference>
<comment type="cofactor">
    <cofactor evidence="2">
        <name>pyridoxal 5'-phosphate</name>
        <dbReference type="ChEBI" id="CHEBI:597326"/>
    </cofactor>
</comment>
<evidence type="ECO:0000256" key="5">
    <source>
        <dbReference type="ARBA" id="ARBA00022898"/>
    </source>
</evidence>
<name>A0A231H5N0_9NOCA</name>
<dbReference type="InterPro" id="IPR036052">
    <property type="entry name" value="TrpB-like_PALP_sf"/>
</dbReference>
<keyword evidence="6 10" id="KW-0456">Lyase</keyword>
<dbReference type="CDD" id="cd04886">
    <property type="entry name" value="ACT_ThrD-II-like"/>
    <property type="match status" value="1"/>
</dbReference>
<reference evidence="10 11" key="1">
    <citation type="submission" date="2017-07" db="EMBL/GenBank/DDBJ databases">
        <title>First draft Genome Sequence of Nocardia cerradoensis isolated from human infection.</title>
        <authorList>
            <person name="Carrasco G."/>
        </authorList>
    </citation>
    <scope>NUCLEOTIDE SEQUENCE [LARGE SCALE GENOMIC DNA]</scope>
    <source>
        <strain evidence="10 11">CNM20130759</strain>
    </source>
</reference>